<dbReference type="PANTHER" id="PTHR42912:SF93">
    <property type="entry name" value="N6-ADENOSINE-METHYLTRANSFERASE TMT1A"/>
    <property type="match status" value="1"/>
</dbReference>
<dbReference type="EMBL" id="PCSQ01000108">
    <property type="protein sequence ID" value="PIP51942.1"/>
    <property type="molecule type" value="Genomic_DNA"/>
</dbReference>
<dbReference type="GO" id="GO:0008168">
    <property type="term" value="F:methyltransferase activity"/>
    <property type="evidence" value="ECO:0007669"/>
    <property type="project" value="TreeGrafter"/>
</dbReference>
<name>A0A2H0B2Q8_9BACT</name>
<evidence type="ECO:0008006" key="3">
    <source>
        <dbReference type="Google" id="ProtNLM"/>
    </source>
</evidence>
<organism evidence="1 2">
    <name type="scientific">Candidatus Beckwithbacteria bacterium CG23_combo_of_CG06-09_8_20_14_all_47_9</name>
    <dbReference type="NCBI Taxonomy" id="1974498"/>
    <lineage>
        <taxon>Bacteria</taxon>
        <taxon>Candidatus Beckwithiibacteriota</taxon>
    </lineage>
</organism>
<protein>
    <recommendedName>
        <fullName evidence="3">Methyltransferase type 11 domain-containing protein</fullName>
    </recommendedName>
</protein>
<dbReference type="Pfam" id="PF13489">
    <property type="entry name" value="Methyltransf_23"/>
    <property type="match status" value="1"/>
</dbReference>
<dbReference type="InterPro" id="IPR029063">
    <property type="entry name" value="SAM-dependent_MTases_sf"/>
</dbReference>
<accession>A0A2H0B2Q8</accession>
<dbReference type="SUPFAM" id="SSF53335">
    <property type="entry name" value="S-adenosyl-L-methionine-dependent methyltransferases"/>
    <property type="match status" value="1"/>
</dbReference>
<proteinExistence type="predicted"/>
<sequence>MARMPVMAYIVNNAGLWRQTDNQRPWYGKALSLLPDCRNFSVIELGSGAGEFARLIEPRVKKITCVDLSAVYVKKLKQAGFEAVRTDFNQNLPFSSRIFSLAISLEVIEHVVQAELFLKEVRRILKPGGWLVLSTPNIAWWGYRLMALIGRPPKKEGYHLRFFTAITLVKLLAESGFIVKKTVHFSTIPYLNRLLVRLKLKPVYPIIKIWPNLLAQDLVFLCRKK</sequence>
<dbReference type="CDD" id="cd02440">
    <property type="entry name" value="AdoMet_MTases"/>
    <property type="match status" value="1"/>
</dbReference>
<dbReference type="AlphaFoldDB" id="A0A2H0B2Q8"/>
<evidence type="ECO:0000313" key="1">
    <source>
        <dbReference type="EMBL" id="PIP51942.1"/>
    </source>
</evidence>
<dbReference type="Proteomes" id="UP000231081">
    <property type="component" value="Unassembled WGS sequence"/>
</dbReference>
<comment type="caution">
    <text evidence="1">The sequence shown here is derived from an EMBL/GenBank/DDBJ whole genome shotgun (WGS) entry which is preliminary data.</text>
</comment>
<gene>
    <name evidence="1" type="ORF">COX09_04340</name>
</gene>
<dbReference type="InterPro" id="IPR050508">
    <property type="entry name" value="Methyltransf_Superfamily"/>
</dbReference>
<reference evidence="1 2" key="1">
    <citation type="submission" date="2017-09" db="EMBL/GenBank/DDBJ databases">
        <title>Depth-based differentiation of microbial function through sediment-hosted aquifers and enrichment of novel symbionts in the deep terrestrial subsurface.</title>
        <authorList>
            <person name="Probst A.J."/>
            <person name="Ladd B."/>
            <person name="Jarett J.K."/>
            <person name="Geller-Mcgrath D.E."/>
            <person name="Sieber C.M."/>
            <person name="Emerson J.B."/>
            <person name="Anantharaman K."/>
            <person name="Thomas B.C."/>
            <person name="Malmstrom R."/>
            <person name="Stieglmeier M."/>
            <person name="Klingl A."/>
            <person name="Woyke T."/>
            <person name="Ryan C.M."/>
            <person name="Banfield J.F."/>
        </authorList>
    </citation>
    <scope>NUCLEOTIDE SEQUENCE [LARGE SCALE GENOMIC DNA]</scope>
    <source>
        <strain evidence="1">CG23_combo_of_CG06-09_8_20_14_all_47_9</strain>
    </source>
</reference>
<dbReference type="PANTHER" id="PTHR42912">
    <property type="entry name" value="METHYLTRANSFERASE"/>
    <property type="match status" value="1"/>
</dbReference>
<evidence type="ECO:0000313" key="2">
    <source>
        <dbReference type="Proteomes" id="UP000231081"/>
    </source>
</evidence>
<dbReference type="Gene3D" id="3.40.50.150">
    <property type="entry name" value="Vaccinia Virus protein VP39"/>
    <property type="match status" value="1"/>
</dbReference>